<dbReference type="Gene3D" id="1.10.101.10">
    <property type="entry name" value="PGBD-like superfamily/PGBD"/>
    <property type="match status" value="1"/>
</dbReference>
<evidence type="ECO:0000259" key="8">
    <source>
        <dbReference type="PROSITE" id="PS52029"/>
    </source>
</evidence>
<evidence type="ECO:0000313" key="9">
    <source>
        <dbReference type="EMBL" id="MFD1631607.1"/>
    </source>
</evidence>
<dbReference type="PANTHER" id="PTHR41533:SF2">
    <property type="entry name" value="BLR7131 PROTEIN"/>
    <property type="match status" value="1"/>
</dbReference>
<dbReference type="InterPro" id="IPR052905">
    <property type="entry name" value="LD-transpeptidase_YkuD-like"/>
</dbReference>
<keyword evidence="4 7" id="KW-0133">Cell shape</keyword>
<dbReference type="PROSITE" id="PS52029">
    <property type="entry name" value="LD_TPASE"/>
    <property type="match status" value="1"/>
</dbReference>
<dbReference type="EMBL" id="JBHUDG010000049">
    <property type="protein sequence ID" value="MFD1631607.1"/>
    <property type="molecule type" value="Genomic_DNA"/>
</dbReference>
<sequence>MKKYNTFFQYIFFALLVLFTWSCSNERKKSQKELDDSLKTEAFKKWDETIPGSFSEQTELTFDSTEIAVFFAGYPELKIYEDSIKKFYSQRNYAYAWFTTKGLIEQAGNLSDRIRNLGDEGIEEKVPYTQVTDSLIYSENLTENIKKPSIEIELLLTGQYFVFANEVWQGVDEKTSKSVQWYLPRKKVSYGVLLDSLIENPKSLENVDKEPVYRQYGLLRKFLTKYRLVEKEPEITNIVLDAGVKSFKPGDSSKNILRIKKRLSFLDDFTGDTLSLKYTDDLTEAVKNFQERHGLTADGVIGPGTIKEMNVPLSKRIRTLVVNMERARWLPAGLNRKYLGVNIPEYKLHVYDSDSLLWSCNVVVGKDLHKTVVFQGDMQYVVFSPYWNVPESIVRNEILPAMNKNSSYIAQHNMEIIGKRNGLPIVRQLPGKNNSLGLVKFLFPNNYNIYLHDTPSKSLFAQEDRAFSHGCIRVSEPVKLAEFLLEDMPQWTAEKINTAMHQNKETWVTLKDKMPVFISYFTAFVDRKGQLNFRKDIYDRDEALEKMILK</sequence>
<evidence type="ECO:0000256" key="6">
    <source>
        <dbReference type="ARBA" id="ARBA00023316"/>
    </source>
</evidence>
<comment type="similarity">
    <text evidence="2">Belongs to the YkuD family.</text>
</comment>
<dbReference type="SUPFAM" id="SSF141523">
    <property type="entry name" value="L,D-transpeptidase catalytic domain-like"/>
    <property type="match status" value="1"/>
</dbReference>
<evidence type="ECO:0000256" key="4">
    <source>
        <dbReference type="ARBA" id="ARBA00022960"/>
    </source>
</evidence>
<dbReference type="InterPro" id="IPR036366">
    <property type="entry name" value="PGBDSf"/>
</dbReference>
<dbReference type="Proteomes" id="UP001597118">
    <property type="component" value="Unassembled WGS sequence"/>
</dbReference>
<feature type="domain" description="L,D-TPase catalytic" evidence="8">
    <location>
        <begin position="337"/>
        <end position="499"/>
    </location>
</feature>
<dbReference type="InterPro" id="IPR002477">
    <property type="entry name" value="Peptidoglycan-bd-like"/>
</dbReference>
<protein>
    <submittedName>
        <fullName evidence="9">Murein L,D-transpeptidase</fullName>
    </submittedName>
</protein>
<dbReference type="InterPro" id="IPR045380">
    <property type="entry name" value="LD_TPept_scaffold_dom"/>
</dbReference>
<evidence type="ECO:0000256" key="5">
    <source>
        <dbReference type="ARBA" id="ARBA00022984"/>
    </source>
</evidence>
<comment type="caution">
    <text evidence="9">The sequence shown here is derived from an EMBL/GenBank/DDBJ whole genome shotgun (WGS) entry which is preliminary data.</text>
</comment>
<evidence type="ECO:0000256" key="1">
    <source>
        <dbReference type="ARBA" id="ARBA00004752"/>
    </source>
</evidence>
<accession>A0ABW4II02</accession>
<dbReference type="PANTHER" id="PTHR41533">
    <property type="entry name" value="L,D-TRANSPEPTIDASE HI_1667-RELATED"/>
    <property type="match status" value="1"/>
</dbReference>
<dbReference type="InterPro" id="IPR036365">
    <property type="entry name" value="PGBD-like_sf"/>
</dbReference>
<dbReference type="Pfam" id="PF20142">
    <property type="entry name" value="Scaffold"/>
    <property type="match status" value="1"/>
</dbReference>
<name>A0ABW4II02_9SPHI</name>
<feature type="active site" description="Nucleophile" evidence="7">
    <location>
        <position position="471"/>
    </location>
</feature>
<evidence type="ECO:0000256" key="7">
    <source>
        <dbReference type="PROSITE-ProRule" id="PRU01373"/>
    </source>
</evidence>
<dbReference type="Gene3D" id="2.40.440.10">
    <property type="entry name" value="L,D-transpeptidase catalytic domain-like"/>
    <property type="match status" value="1"/>
</dbReference>
<gene>
    <name evidence="9" type="ORF">ACFSAH_17160</name>
</gene>
<evidence type="ECO:0000256" key="3">
    <source>
        <dbReference type="ARBA" id="ARBA00022679"/>
    </source>
</evidence>
<evidence type="ECO:0000256" key="2">
    <source>
        <dbReference type="ARBA" id="ARBA00005992"/>
    </source>
</evidence>
<dbReference type="InterPro" id="IPR038063">
    <property type="entry name" value="Transpep_catalytic_dom"/>
</dbReference>
<feature type="active site" description="Proton donor/acceptor" evidence="7">
    <location>
        <position position="452"/>
    </location>
</feature>
<dbReference type="Pfam" id="PF03734">
    <property type="entry name" value="YkuD"/>
    <property type="match status" value="1"/>
</dbReference>
<dbReference type="CDD" id="cd16913">
    <property type="entry name" value="YkuD_like"/>
    <property type="match status" value="1"/>
</dbReference>
<proteinExistence type="inferred from homology"/>
<keyword evidence="10" id="KW-1185">Reference proteome</keyword>
<keyword evidence="3" id="KW-0808">Transferase</keyword>
<dbReference type="RefSeq" id="WP_379663975.1">
    <property type="nucleotide sequence ID" value="NZ_JBHUDG010000049.1"/>
</dbReference>
<organism evidence="9 10">
    <name type="scientific">Pseudopedobacter beijingensis</name>
    <dbReference type="NCBI Taxonomy" id="1207056"/>
    <lineage>
        <taxon>Bacteria</taxon>
        <taxon>Pseudomonadati</taxon>
        <taxon>Bacteroidota</taxon>
        <taxon>Sphingobacteriia</taxon>
        <taxon>Sphingobacteriales</taxon>
        <taxon>Sphingobacteriaceae</taxon>
        <taxon>Pseudopedobacter</taxon>
    </lineage>
</organism>
<reference evidence="10" key="1">
    <citation type="journal article" date="2019" name="Int. J. Syst. Evol. Microbiol.">
        <title>The Global Catalogue of Microorganisms (GCM) 10K type strain sequencing project: providing services to taxonomists for standard genome sequencing and annotation.</title>
        <authorList>
            <consortium name="The Broad Institute Genomics Platform"/>
            <consortium name="The Broad Institute Genome Sequencing Center for Infectious Disease"/>
            <person name="Wu L."/>
            <person name="Ma J."/>
        </authorList>
    </citation>
    <scope>NUCLEOTIDE SEQUENCE [LARGE SCALE GENOMIC DNA]</scope>
    <source>
        <strain evidence="10">CCUG 53762</strain>
    </source>
</reference>
<dbReference type="Pfam" id="PF01471">
    <property type="entry name" value="PG_binding_1"/>
    <property type="match status" value="1"/>
</dbReference>
<dbReference type="InterPro" id="IPR005490">
    <property type="entry name" value="LD_TPept_cat_dom"/>
</dbReference>
<dbReference type="SUPFAM" id="SSF47090">
    <property type="entry name" value="PGBD-like"/>
    <property type="match status" value="1"/>
</dbReference>
<comment type="pathway">
    <text evidence="1 7">Cell wall biogenesis; peptidoglycan biosynthesis.</text>
</comment>
<keyword evidence="5 7" id="KW-0573">Peptidoglycan synthesis</keyword>
<keyword evidence="6 7" id="KW-0961">Cell wall biogenesis/degradation</keyword>
<evidence type="ECO:0000313" key="10">
    <source>
        <dbReference type="Proteomes" id="UP001597118"/>
    </source>
</evidence>